<dbReference type="AlphaFoldDB" id="A0A0S6VVM7"/>
<name>A0A0S6VVM7_9BACT</name>
<sequence>MAARRVAGIDEVTSPVRIFDFEQPFADAVFDVNHAFGNRLVRKFFHVIRAFFPPPAPIELIERHVDLRGRHRLAVFVQHDDRRRMFRVGQQHPSRRVPFRQAQADVAFIRIIRERKTVAAERPAVFEDAGEKVGVQHARRGVFGFNRRVNRGFAFFVECAFENERLFRCIRPGRVIENVIGIGRKFRRALRKRDASIGVQILRNRSVQPRGRQFALNVAA</sequence>
<keyword evidence="2" id="KW-1185">Reference proteome</keyword>
<accession>A0A0S6VVM7</accession>
<dbReference type="HOGENOM" id="CLU_1253890_0_0_0"/>
<protein>
    <submittedName>
        <fullName evidence="1">Uncharacterized protein</fullName>
    </submittedName>
</protein>
<dbReference type="Proteomes" id="UP000030700">
    <property type="component" value="Unassembled WGS sequence"/>
</dbReference>
<evidence type="ECO:0000313" key="2">
    <source>
        <dbReference type="Proteomes" id="UP000030700"/>
    </source>
</evidence>
<gene>
    <name evidence="1" type="ORF">U14_01060</name>
</gene>
<evidence type="ECO:0000313" key="1">
    <source>
        <dbReference type="EMBL" id="GAK49836.1"/>
    </source>
</evidence>
<proteinExistence type="predicted"/>
<dbReference type="EMBL" id="DF820455">
    <property type="protein sequence ID" value="GAK49836.1"/>
    <property type="molecule type" value="Genomic_DNA"/>
</dbReference>
<organism evidence="1">
    <name type="scientific">Candidatus Moduliflexus flocculans</name>
    <dbReference type="NCBI Taxonomy" id="1499966"/>
    <lineage>
        <taxon>Bacteria</taxon>
        <taxon>Candidatus Moduliflexota</taxon>
        <taxon>Candidatus Moduliflexia</taxon>
        <taxon>Candidatus Moduliflexales</taxon>
        <taxon>Candidatus Moduliflexaceae</taxon>
    </lineage>
</organism>
<reference evidence="1" key="1">
    <citation type="journal article" date="2015" name="PeerJ">
        <title>First genomic representation of candidate bacterial phylum KSB3 points to enhanced environmental sensing as a trigger of wastewater bulking.</title>
        <authorList>
            <person name="Sekiguchi Y."/>
            <person name="Ohashi A."/>
            <person name="Parks D.H."/>
            <person name="Yamauchi T."/>
            <person name="Tyson G.W."/>
            <person name="Hugenholtz P."/>
        </authorList>
    </citation>
    <scope>NUCLEOTIDE SEQUENCE [LARGE SCALE GENOMIC DNA]</scope>
</reference>